<dbReference type="AlphaFoldDB" id="A0A1B2EZV1"/>
<protein>
    <submittedName>
        <fullName evidence="1">Uncharacterized protein</fullName>
    </submittedName>
</protein>
<reference evidence="1" key="1">
    <citation type="submission" date="2016-07" db="EMBL/GenBank/DDBJ databases">
        <title>Microvirga ossetica sp. nov. a new species of rhizobia isolated from root nodules of the legume species Vicia alpestris Steven originated from North Ossetia region in the Caucasus.</title>
        <authorList>
            <person name="Safronova V.I."/>
            <person name="Kuznetsova I.G."/>
            <person name="Sazanova A.L."/>
            <person name="Belimov A."/>
            <person name="Andronov E."/>
            <person name="Osledkin Y.S."/>
            <person name="Onishchuk O.P."/>
            <person name="Kurchak O.N."/>
            <person name="Shaposhnikov A.I."/>
            <person name="Willems A."/>
            <person name="Tikhonovich I.A."/>
        </authorList>
    </citation>
    <scope>NUCLEOTIDE SEQUENCE [LARGE SCALE GENOMIC DNA]</scope>
    <source>
        <strain evidence="1">V5/3M</strain>
        <plasmid evidence="1">unnamed5</plasmid>
    </source>
</reference>
<accession>A0A1B2EZV1</accession>
<geneLocation type="plasmid" evidence="1">
    <name>unnamed5</name>
</geneLocation>
<dbReference type="KEGG" id="moc:BB934_45395"/>
<gene>
    <name evidence="1" type="ORF">BB934_45395</name>
</gene>
<proteinExistence type="predicted"/>
<name>A0A1B2EZV1_9HYPH</name>
<sequence>MKVYYGFPPANADEATKARFEAGHREQRTHVVEVISLRVMQGSGWDDEVCRKAEEVLEAFKGHELDAAAFDRTMSALRRLED</sequence>
<dbReference type="EMBL" id="CP016621">
    <property type="protein sequence ID" value="ANY85457.1"/>
    <property type="molecule type" value="Genomic_DNA"/>
</dbReference>
<evidence type="ECO:0000313" key="1">
    <source>
        <dbReference type="EMBL" id="ANY85457.1"/>
    </source>
</evidence>
<dbReference type="RefSeq" id="WP_099516229.1">
    <property type="nucleotide sequence ID" value="NZ_CP016621.1"/>
</dbReference>
<organism evidence="1">
    <name type="scientific">Microvirga ossetica</name>
    <dbReference type="NCBI Taxonomy" id="1882682"/>
    <lineage>
        <taxon>Bacteria</taxon>
        <taxon>Pseudomonadati</taxon>
        <taxon>Pseudomonadota</taxon>
        <taxon>Alphaproteobacteria</taxon>
        <taxon>Hyphomicrobiales</taxon>
        <taxon>Methylobacteriaceae</taxon>
        <taxon>Microvirga</taxon>
    </lineage>
</organism>
<keyword evidence="1" id="KW-0614">Plasmid</keyword>